<dbReference type="PANTHER" id="PTHR13439">
    <property type="entry name" value="CT120 PROTEIN"/>
    <property type="match status" value="1"/>
</dbReference>
<evidence type="ECO:0000256" key="3">
    <source>
        <dbReference type="ARBA" id="ARBA00022989"/>
    </source>
</evidence>
<evidence type="ECO:0000256" key="6">
    <source>
        <dbReference type="SAM" id="Phobius"/>
    </source>
</evidence>
<dbReference type="PROSITE" id="PS50922">
    <property type="entry name" value="TLC"/>
    <property type="match status" value="1"/>
</dbReference>
<dbReference type="Proteomes" id="UP000008225">
    <property type="component" value="Chromosome 12"/>
</dbReference>
<evidence type="ECO:0000313" key="9">
    <source>
        <dbReference type="Proteomes" id="UP000008225"/>
    </source>
</evidence>
<evidence type="ECO:0000256" key="5">
    <source>
        <dbReference type="PROSITE-ProRule" id="PRU00205"/>
    </source>
</evidence>
<name>A0A8I3WZ73_CALJA</name>
<comment type="subcellular location">
    <subcellularLocation>
        <location evidence="1">Membrane</location>
        <topology evidence="1">Multi-pass membrane protein</topology>
    </subcellularLocation>
</comment>
<dbReference type="Pfam" id="PF03798">
    <property type="entry name" value="TRAM_LAG1_CLN8"/>
    <property type="match status" value="1"/>
</dbReference>
<reference evidence="8 9" key="1">
    <citation type="submission" date="2009-03" db="EMBL/GenBank/DDBJ databases">
        <authorList>
            <person name="Warren W."/>
            <person name="Ye L."/>
            <person name="Minx P."/>
            <person name="Worley K."/>
            <person name="Gibbs R."/>
            <person name="Wilson R.K."/>
        </authorList>
    </citation>
    <scope>NUCLEOTIDE SEQUENCE [LARGE SCALE GENOMIC DNA]</scope>
</reference>
<sequence>MLTPMVAGGVVFPGLFLLSKSTLQRLPQLRWEEADAVIVSARLVSSVQAIMASTAGYIVSTSCKHIIDDQHWLSSAYTQFAVPYFIYDIYAMFLCHWHKHQVKGHGGDDGAARAPGSTWAIARGYLHKEFLMVLHHAAMVLVCFPLSVVSSGELGSPSAAMATEFVSLQYKQQHTLLHKVNGALMLLSFLCCRVLLFPYLYWAYGRHAGLPLLAVPLAIPAHVNLGAALLLAPQLYWFFLICRGACRLFWPRSRPPPACQTQD</sequence>
<keyword evidence="4 5" id="KW-0472">Membrane</keyword>
<organism evidence="8 9">
    <name type="scientific">Callithrix jacchus</name>
    <name type="common">White-tufted-ear marmoset</name>
    <name type="synonym">Simia Jacchus</name>
    <dbReference type="NCBI Taxonomy" id="9483"/>
    <lineage>
        <taxon>Eukaryota</taxon>
        <taxon>Metazoa</taxon>
        <taxon>Chordata</taxon>
        <taxon>Craniata</taxon>
        <taxon>Vertebrata</taxon>
        <taxon>Euteleostomi</taxon>
        <taxon>Mammalia</taxon>
        <taxon>Eutheria</taxon>
        <taxon>Euarchontoglires</taxon>
        <taxon>Primates</taxon>
        <taxon>Haplorrhini</taxon>
        <taxon>Platyrrhini</taxon>
        <taxon>Cebidae</taxon>
        <taxon>Callitrichinae</taxon>
        <taxon>Callithrix</taxon>
        <taxon>Callithrix</taxon>
    </lineage>
</organism>
<accession>A0A8I3WZ73</accession>
<dbReference type="GO" id="GO:0016020">
    <property type="term" value="C:membrane"/>
    <property type="evidence" value="ECO:0007669"/>
    <property type="project" value="UniProtKB-SubCell"/>
</dbReference>
<evidence type="ECO:0000256" key="4">
    <source>
        <dbReference type="ARBA" id="ARBA00023136"/>
    </source>
</evidence>
<keyword evidence="9" id="KW-1185">Reference proteome</keyword>
<gene>
    <name evidence="8" type="primary">TLCD3B</name>
</gene>
<dbReference type="GO" id="GO:0050291">
    <property type="term" value="F:sphingosine N-acyltransferase activity"/>
    <property type="evidence" value="ECO:0007669"/>
    <property type="project" value="TreeGrafter"/>
</dbReference>
<dbReference type="AlphaFoldDB" id="A0A8I3WZ73"/>
<evidence type="ECO:0000256" key="2">
    <source>
        <dbReference type="ARBA" id="ARBA00022692"/>
    </source>
</evidence>
<keyword evidence="3 6" id="KW-1133">Transmembrane helix</keyword>
<reference evidence="8" key="2">
    <citation type="submission" date="2025-08" db="UniProtKB">
        <authorList>
            <consortium name="Ensembl"/>
        </authorList>
    </citation>
    <scope>IDENTIFICATION</scope>
</reference>
<dbReference type="Ensembl" id="ENSCJAT00000145843.1">
    <property type="protein sequence ID" value="ENSCJAP00000093700.1"/>
    <property type="gene ID" value="ENSCJAG00000085791.1"/>
</dbReference>
<dbReference type="InterPro" id="IPR006634">
    <property type="entry name" value="TLC-dom"/>
</dbReference>
<evidence type="ECO:0000313" key="8">
    <source>
        <dbReference type="Ensembl" id="ENSCJAP00000093700.1"/>
    </source>
</evidence>
<feature type="transmembrane region" description="Helical" evidence="6">
    <location>
        <begin position="221"/>
        <end position="242"/>
    </location>
</feature>
<dbReference type="GeneTree" id="ENSGT01010000222313"/>
<protein>
    <submittedName>
        <fullName evidence="8">TLC domain containing 3B</fullName>
    </submittedName>
</protein>
<dbReference type="InterPro" id="IPR050846">
    <property type="entry name" value="TLCD"/>
</dbReference>
<dbReference type="GO" id="GO:0005783">
    <property type="term" value="C:endoplasmic reticulum"/>
    <property type="evidence" value="ECO:0007669"/>
    <property type="project" value="TreeGrafter"/>
</dbReference>
<dbReference type="GO" id="GO:0055088">
    <property type="term" value="P:lipid homeostasis"/>
    <property type="evidence" value="ECO:0007669"/>
    <property type="project" value="TreeGrafter"/>
</dbReference>
<evidence type="ECO:0000256" key="1">
    <source>
        <dbReference type="ARBA" id="ARBA00004141"/>
    </source>
</evidence>
<reference evidence="8" key="3">
    <citation type="submission" date="2025-09" db="UniProtKB">
        <authorList>
            <consortium name="Ensembl"/>
        </authorList>
    </citation>
    <scope>IDENTIFICATION</scope>
</reference>
<feature type="transmembrane region" description="Helical" evidence="6">
    <location>
        <begin position="182"/>
        <end position="201"/>
    </location>
</feature>
<dbReference type="GO" id="GO:0046513">
    <property type="term" value="P:ceramide biosynthetic process"/>
    <property type="evidence" value="ECO:0007669"/>
    <property type="project" value="TreeGrafter"/>
</dbReference>
<dbReference type="PANTHER" id="PTHR13439:SF15">
    <property type="entry name" value="CERAMIDE SYNTHASE"/>
    <property type="match status" value="1"/>
</dbReference>
<proteinExistence type="predicted"/>
<evidence type="ECO:0000259" key="7">
    <source>
        <dbReference type="PROSITE" id="PS50922"/>
    </source>
</evidence>
<dbReference type="SMART" id="SM00724">
    <property type="entry name" value="TLC"/>
    <property type="match status" value="1"/>
</dbReference>
<feature type="domain" description="TLC" evidence="7">
    <location>
        <begin position="34"/>
        <end position="250"/>
    </location>
</feature>
<keyword evidence="2 5" id="KW-0812">Transmembrane</keyword>